<dbReference type="EMBL" id="CP002456">
    <property type="protein sequence ID" value="ADU92171.1"/>
    <property type="molecule type" value="Genomic_DNA"/>
</dbReference>
<comment type="similarity">
    <text evidence="1">Belongs to the RecJ family.</text>
</comment>
<evidence type="ECO:0000313" key="9">
    <source>
        <dbReference type="EMBL" id="ADU92171.1"/>
    </source>
</evidence>
<dbReference type="PANTHER" id="PTHR30255">
    <property type="entry name" value="SINGLE-STRANDED-DNA-SPECIFIC EXONUCLEASE RECJ"/>
    <property type="match status" value="1"/>
</dbReference>
<evidence type="ECO:0000259" key="6">
    <source>
        <dbReference type="Pfam" id="PF01368"/>
    </source>
</evidence>
<proteinExistence type="inferred from homology"/>
<protein>
    <recommendedName>
        <fullName evidence="2">Single-stranded-DNA-specific exonuclease RecJ</fullName>
    </recommendedName>
</protein>
<dbReference type="PANTHER" id="PTHR30255:SF2">
    <property type="entry name" value="SINGLE-STRANDED-DNA-SPECIFIC EXONUCLEASE RECJ"/>
    <property type="match status" value="1"/>
</dbReference>
<dbReference type="GO" id="GO:0008409">
    <property type="term" value="F:5'-3' exonuclease activity"/>
    <property type="evidence" value="ECO:0007669"/>
    <property type="project" value="InterPro"/>
</dbReference>
<dbReference type="NCBIfam" id="TIGR00644">
    <property type="entry name" value="recJ"/>
    <property type="match status" value="1"/>
</dbReference>
<keyword evidence="5 9" id="KW-0269">Exonuclease</keyword>
<dbReference type="InterPro" id="IPR003156">
    <property type="entry name" value="DHHA1_dom"/>
</dbReference>
<dbReference type="InterPro" id="IPR001667">
    <property type="entry name" value="DDH_dom"/>
</dbReference>
<organism evidence="9 10">
    <name type="scientific">Taylorella equigenitalis (strain MCE9)</name>
    <dbReference type="NCBI Taxonomy" id="937774"/>
    <lineage>
        <taxon>Bacteria</taxon>
        <taxon>Pseudomonadati</taxon>
        <taxon>Pseudomonadota</taxon>
        <taxon>Betaproteobacteria</taxon>
        <taxon>Burkholderiales</taxon>
        <taxon>Alcaligenaceae</taxon>
        <taxon>Taylorella</taxon>
    </lineage>
</organism>
<reference evidence="9 10" key="1">
    <citation type="journal article" date="2011" name="J. Bacteriol.">
        <title>Genome sequence of Taylorella equigenitalis MCE9, the causative agent of contagious equine metritis.</title>
        <authorList>
            <person name="Hebert L."/>
            <person name="Moumen B."/>
            <person name="Duquesne F."/>
            <person name="Breuil M.F."/>
            <person name="Laugier C."/>
            <person name="Batto J.M."/>
            <person name="Renault P."/>
            <person name="Petry S."/>
        </authorList>
    </citation>
    <scope>NUCLEOTIDE SEQUENCE [LARGE SCALE GENOMIC DNA]</scope>
    <source>
        <strain evidence="9 10">MCE9</strain>
    </source>
</reference>
<evidence type="ECO:0000256" key="2">
    <source>
        <dbReference type="ARBA" id="ARBA00019841"/>
    </source>
</evidence>
<evidence type="ECO:0000256" key="5">
    <source>
        <dbReference type="ARBA" id="ARBA00022839"/>
    </source>
</evidence>
<keyword evidence="3" id="KW-0540">Nuclease</keyword>
<dbReference type="AlphaFoldDB" id="A0A654KI91"/>
<name>A0A654KI91_TAYEM</name>
<evidence type="ECO:0000259" key="8">
    <source>
        <dbReference type="Pfam" id="PF17768"/>
    </source>
</evidence>
<evidence type="ECO:0000256" key="4">
    <source>
        <dbReference type="ARBA" id="ARBA00022801"/>
    </source>
</evidence>
<feature type="domain" description="DDH" evidence="6">
    <location>
        <begin position="75"/>
        <end position="235"/>
    </location>
</feature>
<dbReference type="Gene3D" id="3.10.310.30">
    <property type="match status" value="1"/>
</dbReference>
<feature type="domain" description="DHHA1" evidence="7">
    <location>
        <begin position="356"/>
        <end position="451"/>
    </location>
</feature>
<dbReference type="Proteomes" id="UP000007472">
    <property type="component" value="Chromosome"/>
</dbReference>
<dbReference type="Pfam" id="PF01368">
    <property type="entry name" value="DHH"/>
    <property type="match status" value="1"/>
</dbReference>
<dbReference type="Pfam" id="PF02272">
    <property type="entry name" value="DHHA1"/>
    <property type="match status" value="1"/>
</dbReference>
<evidence type="ECO:0000313" key="10">
    <source>
        <dbReference type="Proteomes" id="UP000007472"/>
    </source>
</evidence>
<accession>A0A654KI91</accession>
<feature type="domain" description="RecJ OB" evidence="8">
    <location>
        <begin position="466"/>
        <end position="563"/>
    </location>
</feature>
<dbReference type="GO" id="GO:0003676">
    <property type="term" value="F:nucleic acid binding"/>
    <property type="evidence" value="ECO:0007669"/>
    <property type="project" value="InterPro"/>
</dbReference>
<keyword evidence="4" id="KW-0378">Hydrolase</keyword>
<dbReference type="InterPro" id="IPR004610">
    <property type="entry name" value="RecJ"/>
</dbReference>
<sequence>MESNQIKIRKFNPTIASTLESQGFNPLIARILASRGVTDKEQMSTDWKHLLNPNLMLNMEMTASYLADAIEQKKNILIVADYDCDGATACAVAIRGLRMFGYDADFYVPNRAETGYGLSPELIDLVLAQRSKPDLIITVDNGIASVDGVRYANSLGIQVLVTDHHLPGDVLPDALSIINPNQRGCRFPSKALAGVGVMFYLLIALRTEFRRRGRWQSSNQEPPISNLVDLVALGTVADVVKLDSNNRLLVDKGLSLMKHGKAKPGIIALFQVASCNYAKSTSLDLGFILGPRINAAGRLADMSLGIKCLLTDDPEEAYAYASELNEINKKRKSIENTIKQEALNGDEYTTFSGQSLISYSKDWNPGVIGIVASRLKEKYWVPSIVFASAGEELIQGSGRSIPDVHLRDVLDLVSKRHPNFLTKFGGHAMAAGLTMHAKYLEEFKVAFNKAVIDISGITEFNRIVETDGEIDVVWAHLDTAKEIEKIVWGAGFPPPLFNDKFTVLDQTVLKEKHSRLRLEKDGAEFKAIYFNFAEALPNEVEFLFTMNVNQFNGYESLQLNIQDHVI</sequence>
<dbReference type="InterPro" id="IPR038763">
    <property type="entry name" value="DHH_sf"/>
</dbReference>
<gene>
    <name evidence="9" type="ordered locus">TEQUI_1251</name>
</gene>
<dbReference type="Gene3D" id="3.90.1640.30">
    <property type="match status" value="1"/>
</dbReference>
<dbReference type="Pfam" id="PF17768">
    <property type="entry name" value="RecJ_OB"/>
    <property type="match status" value="1"/>
</dbReference>
<dbReference type="GO" id="GO:0006281">
    <property type="term" value="P:DNA repair"/>
    <property type="evidence" value="ECO:0007669"/>
    <property type="project" value="InterPro"/>
</dbReference>
<dbReference type="GO" id="GO:0006310">
    <property type="term" value="P:DNA recombination"/>
    <property type="evidence" value="ECO:0007669"/>
    <property type="project" value="InterPro"/>
</dbReference>
<dbReference type="SUPFAM" id="SSF64182">
    <property type="entry name" value="DHH phosphoesterases"/>
    <property type="match status" value="1"/>
</dbReference>
<dbReference type="KEGG" id="teq:TEQUI_1251"/>
<evidence type="ECO:0000259" key="7">
    <source>
        <dbReference type="Pfam" id="PF02272"/>
    </source>
</evidence>
<dbReference type="InterPro" id="IPR051673">
    <property type="entry name" value="SSDNA_exonuclease_RecJ"/>
</dbReference>
<evidence type="ECO:0000256" key="1">
    <source>
        <dbReference type="ARBA" id="ARBA00005915"/>
    </source>
</evidence>
<evidence type="ECO:0000256" key="3">
    <source>
        <dbReference type="ARBA" id="ARBA00022722"/>
    </source>
</evidence>
<dbReference type="InterPro" id="IPR041122">
    <property type="entry name" value="RecJ_OB"/>
</dbReference>